<dbReference type="EMBL" id="QJSP01000026">
    <property type="protein sequence ID" value="PYE12014.1"/>
    <property type="molecule type" value="Genomic_DNA"/>
</dbReference>
<comment type="caution">
    <text evidence="2">The sequence shown here is derived from an EMBL/GenBank/DDBJ whole genome shotgun (WGS) entry which is preliminary data.</text>
</comment>
<evidence type="ECO:0000313" key="2">
    <source>
        <dbReference type="EMBL" id="PYE12014.1"/>
    </source>
</evidence>
<gene>
    <name evidence="2" type="ORF">DFR67_12622</name>
</gene>
<proteinExistence type="predicted"/>
<accession>A0A318REH0</accession>
<organism evidence="2 3">
    <name type="scientific">Williamsia limnetica</name>
    <dbReference type="NCBI Taxonomy" id="882452"/>
    <lineage>
        <taxon>Bacteria</taxon>
        <taxon>Bacillati</taxon>
        <taxon>Actinomycetota</taxon>
        <taxon>Actinomycetes</taxon>
        <taxon>Mycobacteriales</taxon>
        <taxon>Nocardiaceae</taxon>
        <taxon>Williamsia</taxon>
    </lineage>
</organism>
<keyword evidence="3" id="KW-1185">Reference proteome</keyword>
<name>A0A318REH0_WILLI</name>
<dbReference type="RefSeq" id="WP_110472743.1">
    <property type="nucleotide sequence ID" value="NZ_QJSP01000026.1"/>
</dbReference>
<sequence>MSSGYSSIGVSADMRMAADLAARVTNTPGFRAAQRMVAQTVAPQMAGVAAQISRSMSPNITGVIDTTQGLGNAHRILARSFEPMRQMEKIAARFSQSVSPDIHAGIIRAPRLLAAQRTIELAVAPKMAHVAARLSQAMPPTVSRLWKTIEPHRSWIPGTSVGFGTVLDKASRAGASISRWLQRLRGRPKPSMNGPPQLADGVRRFADRVRRLKEAVGIRHRVSRRERACSPPGHSVAARPQLTRGPNRRLITYFDQPAGTSLRAA</sequence>
<dbReference type="AlphaFoldDB" id="A0A318REH0"/>
<dbReference type="Proteomes" id="UP000247591">
    <property type="component" value="Unassembled WGS sequence"/>
</dbReference>
<reference evidence="2 3" key="1">
    <citation type="submission" date="2018-06" db="EMBL/GenBank/DDBJ databases">
        <title>Genomic Encyclopedia of Type Strains, Phase IV (KMG-IV): sequencing the most valuable type-strain genomes for metagenomic binning, comparative biology and taxonomic classification.</title>
        <authorList>
            <person name="Goeker M."/>
        </authorList>
    </citation>
    <scope>NUCLEOTIDE SEQUENCE [LARGE SCALE GENOMIC DNA]</scope>
    <source>
        <strain evidence="2 3">DSM 45521</strain>
    </source>
</reference>
<protein>
    <submittedName>
        <fullName evidence="2">Uncharacterized protein</fullName>
    </submittedName>
</protein>
<feature type="region of interest" description="Disordered" evidence="1">
    <location>
        <begin position="223"/>
        <end position="242"/>
    </location>
</feature>
<evidence type="ECO:0000256" key="1">
    <source>
        <dbReference type="SAM" id="MobiDB-lite"/>
    </source>
</evidence>
<evidence type="ECO:0000313" key="3">
    <source>
        <dbReference type="Proteomes" id="UP000247591"/>
    </source>
</evidence>